<gene>
    <name evidence="1" type="ORF">C487_10907</name>
</gene>
<organism evidence="1 2">
    <name type="scientific">Natrinema pallidum DSM 3751</name>
    <dbReference type="NCBI Taxonomy" id="1227495"/>
    <lineage>
        <taxon>Archaea</taxon>
        <taxon>Methanobacteriati</taxon>
        <taxon>Methanobacteriota</taxon>
        <taxon>Stenosarchaea group</taxon>
        <taxon>Halobacteria</taxon>
        <taxon>Halobacteriales</taxon>
        <taxon>Natrialbaceae</taxon>
        <taxon>Natrinema</taxon>
    </lineage>
</organism>
<comment type="caution">
    <text evidence="1">The sequence shown here is derived from an EMBL/GenBank/DDBJ whole genome shotgun (WGS) entry which is preliminary data.</text>
</comment>
<proteinExistence type="predicted"/>
<sequence length="92" mass="10486">MRAVDVLRTLKEMRTYDEPAERWGYRRATSVDTSMDTSCRTLIVREVGAIIEEQRTAPDSIGASVVGFEMGAYSPKRSNSTRIPFRAVRRCR</sequence>
<evidence type="ECO:0000313" key="1">
    <source>
        <dbReference type="EMBL" id="ELY76686.1"/>
    </source>
</evidence>
<reference evidence="1 2" key="1">
    <citation type="journal article" date="2014" name="PLoS Genet.">
        <title>Phylogenetically driven sequencing of extremely halophilic archaea reveals strategies for static and dynamic osmo-response.</title>
        <authorList>
            <person name="Becker E.A."/>
            <person name="Seitzer P.M."/>
            <person name="Tritt A."/>
            <person name="Larsen D."/>
            <person name="Krusor M."/>
            <person name="Yao A.I."/>
            <person name="Wu D."/>
            <person name="Madern D."/>
            <person name="Eisen J.A."/>
            <person name="Darling A.E."/>
            <person name="Facciotti M.T."/>
        </authorList>
    </citation>
    <scope>NUCLEOTIDE SEQUENCE [LARGE SCALE GENOMIC DNA]</scope>
    <source>
        <strain evidence="1 2">DSM 3751</strain>
    </source>
</reference>
<dbReference type="AlphaFoldDB" id="L9YSM9"/>
<evidence type="ECO:0000313" key="2">
    <source>
        <dbReference type="Proteomes" id="UP000011618"/>
    </source>
</evidence>
<dbReference type="Proteomes" id="UP000011618">
    <property type="component" value="Unassembled WGS sequence"/>
</dbReference>
<protein>
    <submittedName>
        <fullName evidence="1">Uncharacterized protein</fullName>
    </submittedName>
</protein>
<dbReference type="EMBL" id="AOII01000068">
    <property type="protein sequence ID" value="ELY76686.1"/>
    <property type="molecule type" value="Genomic_DNA"/>
</dbReference>
<accession>L9YSM9</accession>
<name>L9YSM9_9EURY</name>